<evidence type="ECO:0000259" key="1">
    <source>
        <dbReference type="Pfam" id="PF12680"/>
    </source>
</evidence>
<gene>
    <name evidence="2" type="ORF">ACFQL7_26925</name>
</gene>
<dbReference type="EMBL" id="JBHTAX010000006">
    <property type="protein sequence ID" value="MFC7193048.1"/>
    <property type="molecule type" value="Genomic_DNA"/>
</dbReference>
<feature type="domain" description="SnoaL-like" evidence="1">
    <location>
        <begin position="11"/>
        <end position="111"/>
    </location>
</feature>
<comment type="caution">
    <text evidence="2">The sequence shown here is derived from an EMBL/GenBank/DDBJ whole genome shotgun (WGS) entry which is preliminary data.</text>
</comment>
<proteinExistence type="predicted"/>
<evidence type="ECO:0000313" key="3">
    <source>
        <dbReference type="Proteomes" id="UP001596417"/>
    </source>
</evidence>
<dbReference type="SUPFAM" id="SSF54427">
    <property type="entry name" value="NTF2-like"/>
    <property type="match status" value="1"/>
</dbReference>
<reference evidence="2 3" key="1">
    <citation type="journal article" date="2019" name="Int. J. Syst. Evol. Microbiol.">
        <title>The Global Catalogue of Microorganisms (GCM) 10K type strain sequencing project: providing services to taxonomists for standard genome sequencing and annotation.</title>
        <authorList>
            <consortium name="The Broad Institute Genomics Platform"/>
            <consortium name="The Broad Institute Genome Sequencing Center for Infectious Disease"/>
            <person name="Wu L."/>
            <person name="Ma J."/>
        </authorList>
    </citation>
    <scope>NUCLEOTIDE SEQUENCE [LARGE SCALE GENOMIC DNA]</scope>
    <source>
        <strain evidence="2 3">RDMS1</strain>
    </source>
</reference>
<evidence type="ECO:0000313" key="2">
    <source>
        <dbReference type="EMBL" id="MFC7193048.1"/>
    </source>
</evidence>
<dbReference type="AlphaFoldDB" id="A0ABD5YVE2"/>
<dbReference type="InterPro" id="IPR032710">
    <property type="entry name" value="NTF2-like_dom_sf"/>
</dbReference>
<keyword evidence="3" id="KW-1185">Reference proteome</keyword>
<dbReference type="Proteomes" id="UP001596417">
    <property type="component" value="Unassembled WGS sequence"/>
</dbReference>
<accession>A0ABD5YVE2</accession>
<dbReference type="Gene3D" id="3.10.450.50">
    <property type="match status" value="1"/>
</dbReference>
<dbReference type="GeneID" id="76202705"/>
<sequence>MPGRDTANDLVVQYVDSWLSQDAAQFLDTLHDDVIVRECYGPVYEGKEACERWFRTWHDEGNRVLRWTIRSFLFDPETTMTAFEWDFSCVADGKEHAFLGSSHVTFRDERIDSINEYEMTADQYRCYATIDRQ</sequence>
<name>A0ABD5YVE2_9EURY</name>
<dbReference type="InterPro" id="IPR037401">
    <property type="entry name" value="SnoaL-like"/>
</dbReference>
<dbReference type="Pfam" id="PF12680">
    <property type="entry name" value="SnoaL_2"/>
    <property type="match status" value="1"/>
</dbReference>
<organism evidence="2 3">
    <name type="scientific">Halocatena marina</name>
    <dbReference type="NCBI Taxonomy" id="2934937"/>
    <lineage>
        <taxon>Archaea</taxon>
        <taxon>Methanobacteriati</taxon>
        <taxon>Methanobacteriota</taxon>
        <taxon>Stenosarchaea group</taxon>
        <taxon>Halobacteria</taxon>
        <taxon>Halobacteriales</taxon>
        <taxon>Natronomonadaceae</taxon>
        <taxon>Halocatena</taxon>
    </lineage>
</organism>
<dbReference type="RefSeq" id="WP_248910568.1">
    <property type="nucleotide sequence ID" value="NZ_CP109982.1"/>
</dbReference>
<protein>
    <submittedName>
        <fullName evidence="2">Nuclear transport factor 2 family protein</fullName>
    </submittedName>
</protein>